<organism evidence="1 2">
    <name type="scientific">Micromonospora sediminimaris</name>
    <dbReference type="NCBI Taxonomy" id="547162"/>
    <lineage>
        <taxon>Bacteria</taxon>
        <taxon>Bacillati</taxon>
        <taxon>Actinomycetota</taxon>
        <taxon>Actinomycetes</taxon>
        <taxon>Micromonosporales</taxon>
        <taxon>Micromonosporaceae</taxon>
        <taxon>Micromonospora</taxon>
    </lineage>
</organism>
<accession>A0A9W5UUV9</accession>
<name>A0A9W5UUV9_9ACTN</name>
<dbReference type="EMBL" id="BOPD01000046">
    <property type="protein sequence ID" value="GIJ36269.1"/>
    <property type="molecule type" value="Genomic_DNA"/>
</dbReference>
<sequence>MELEDEVFRRSGWPALAQEAERVRTPQEQAVEVMNRLYDSAPEAGAEWALGGIPVRGTWAFADQLGDARYEILLGVLAGGPRRRVDVKRRLAQAEEGLDVCLDGRLLTVVRPVVAPRPEWAELERVLLDDRQG</sequence>
<evidence type="ECO:0000313" key="1">
    <source>
        <dbReference type="EMBL" id="GIJ36269.1"/>
    </source>
</evidence>
<reference evidence="1" key="1">
    <citation type="submission" date="2021-01" db="EMBL/GenBank/DDBJ databases">
        <title>Whole genome shotgun sequence of Verrucosispora sediminis NBRC 107745.</title>
        <authorList>
            <person name="Komaki H."/>
            <person name="Tamura T."/>
        </authorList>
    </citation>
    <scope>NUCLEOTIDE SEQUENCE</scope>
    <source>
        <strain evidence="1">NBRC 107745</strain>
    </source>
</reference>
<dbReference type="AlphaFoldDB" id="A0A9W5UUV9"/>
<evidence type="ECO:0000313" key="2">
    <source>
        <dbReference type="Proteomes" id="UP000607311"/>
    </source>
</evidence>
<keyword evidence="2" id="KW-1185">Reference proteome</keyword>
<comment type="caution">
    <text evidence="1">The sequence shown here is derived from an EMBL/GenBank/DDBJ whole genome shotgun (WGS) entry which is preliminary data.</text>
</comment>
<protein>
    <submittedName>
        <fullName evidence="1">Uncharacterized protein</fullName>
    </submittedName>
</protein>
<dbReference type="Proteomes" id="UP000607311">
    <property type="component" value="Unassembled WGS sequence"/>
</dbReference>
<proteinExistence type="predicted"/>
<gene>
    <name evidence="1" type="ORF">Vse01_54170</name>
</gene>